<dbReference type="PROSITE" id="PS01300">
    <property type="entry name" value="RECR"/>
    <property type="match status" value="1"/>
</dbReference>
<dbReference type="Gene3D" id="3.30.60.80">
    <property type="match status" value="1"/>
</dbReference>
<name>A0A9D9ECA4_9BACT</name>
<dbReference type="PROSITE" id="PS50880">
    <property type="entry name" value="TOPRIM"/>
    <property type="match status" value="1"/>
</dbReference>
<comment type="similarity">
    <text evidence="7">Belongs to the RecR family.</text>
</comment>
<dbReference type="Pfam" id="PF21175">
    <property type="entry name" value="RecR_C"/>
    <property type="match status" value="1"/>
</dbReference>
<evidence type="ECO:0000256" key="7">
    <source>
        <dbReference type="HAMAP-Rule" id="MF_00017"/>
    </source>
</evidence>
<keyword evidence="2 7" id="KW-0227">DNA damage</keyword>
<feature type="zinc finger region" description="C4-type" evidence="7">
    <location>
        <begin position="61"/>
        <end position="76"/>
    </location>
</feature>
<dbReference type="InterPro" id="IPR015967">
    <property type="entry name" value="Rcmb_RecR_Znf"/>
</dbReference>
<keyword evidence="1 7" id="KW-0479">Metal-binding</keyword>
<feature type="domain" description="Toprim" evidence="8">
    <location>
        <begin position="84"/>
        <end position="205"/>
    </location>
</feature>
<dbReference type="SMART" id="SM00493">
    <property type="entry name" value="TOPRIM"/>
    <property type="match status" value="1"/>
</dbReference>
<dbReference type="Gene3D" id="3.40.1360.10">
    <property type="match status" value="1"/>
</dbReference>
<dbReference type="InterPro" id="IPR034137">
    <property type="entry name" value="TOPRIM_RecR"/>
</dbReference>
<evidence type="ECO:0000313" key="10">
    <source>
        <dbReference type="Proteomes" id="UP000823619"/>
    </source>
</evidence>
<keyword evidence="3 7" id="KW-0863">Zinc-finger</keyword>
<reference evidence="9" key="1">
    <citation type="submission" date="2020-10" db="EMBL/GenBank/DDBJ databases">
        <authorList>
            <person name="Gilroy R."/>
        </authorList>
    </citation>
    <scope>NUCLEOTIDE SEQUENCE</scope>
    <source>
        <strain evidence="9">D5-748</strain>
    </source>
</reference>
<proteinExistence type="inferred from homology"/>
<evidence type="ECO:0000256" key="5">
    <source>
        <dbReference type="ARBA" id="ARBA00023172"/>
    </source>
</evidence>
<organism evidence="9 10">
    <name type="scientific">Candidatus Cryptobacteroides merdavium</name>
    <dbReference type="NCBI Taxonomy" id="2840769"/>
    <lineage>
        <taxon>Bacteria</taxon>
        <taxon>Pseudomonadati</taxon>
        <taxon>Bacteroidota</taxon>
        <taxon>Bacteroidia</taxon>
        <taxon>Bacteroidales</taxon>
        <taxon>Candidatus Cryptobacteroides</taxon>
    </lineage>
</organism>
<keyword evidence="5 7" id="KW-0233">DNA recombination</keyword>
<dbReference type="HAMAP" id="MF_00017">
    <property type="entry name" value="RecR"/>
    <property type="match status" value="1"/>
</dbReference>
<evidence type="ECO:0000256" key="3">
    <source>
        <dbReference type="ARBA" id="ARBA00022771"/>
    </source>
</evidence>
<dbReference type="GO" id="GO:0003677">
    <property type="term" value="F:DNA binding"/>
    <property type="evidence" value="ECO:0007669"/>
    <property type="project" value="UniProtKB-UniRule"/>
</dbReference>
<dbReference type="EMBL" id="JADIMO010000083">
    <property type="protein sequence ID" value="MBO8445302.1"/>
    <property type="molecule type" value="Genomic_DNA"/>
</dbReference>
<protein>
    <recommendedName>
        <fullName evidence="7">Recombination protein RecR</fullName>
    </recommendedName>
</protein>
<keyword evidence="4 7" id="KW-0862">Zinc</keyword>
<dbReference type="GO" id="GO:0006310">
    <property type="term" value="P:DNA recombination"/>
    <property type="evidence" value="ECO:0007669"/>
    <property type="project" value="UniProtKB-UniRule"/>
</dbReference>
<evidence type="ECO:0000259" key="8">
    <source>
        <dbReference type="PROSITE" id="PS50880"/>
    </source>
</evidence>
<dbReference type="GO" id="GO:0006281">
    <property type="term" value="P:DNA repair"/>
    <property type="evidence" value="ECO:0007669"/>
    <property type="project" value="UniProtKB-UniRule"/>
</dbReference>
<dbReference type="Gene3D" id="6.10.250.240">
    <property type="match status" value="1"/>
</dbReference>
<dbReference type="Proteomes" id="UP000823619">
    <property type="component" value="Unassembled WGS sequence"/>
</dbReference>
<dbReference type="CDD" id="cd01025">
    <property type="entry name" value="TOPRIM_recR"/>
    <property type="match status" value="1"/>
</dbReference>
<dbReference type="GO" id="GO:0008270">
    <property type="term" value="F:zinc ion binding"/>
    <property type="evidence" value="ECO:0007669"/>
    <property type="project" value="UniProtKB-KW"/>
</dbReference>
<dbReference type="SUPFAM" id="SSF111304">
    <property type="entry name" value="Recombination protein RecR"/>
    <property type="match status" value="1"/>
</dbReference>
<evidence type="ECO:0000256" key="6">
    <source>
        <dbReference type="ARBA" id="ARBA00023204"/>
    </source>
</evidence>
<dbReference type="Pfam" id="PF02132">
    <property type="entry name" value="RecR_ZnF"/>
    <property type="match status" value="1"/>
</dbReference>
<dbReference type="InterPro" id="IPR006171">
    <property type="entry name" value="TOPRIM_dom"/>
</dbReference>
<dbReference type="PANTHER" id="PTHR30446:SF0">
    <property type="entry name" value="RECOMBINATION PROTEIN RECR"/>
    <property type="match status" value="1"/>
</dbReference>
<dbReference type="InterPro" id="IPR000093">
    <property type="entry name" value="DNA_Rcmb_RecR"/>
</dbReference>
<dbReference type="PANTHER" id="PTHR30446">
    <property type="entry name" value="RECOMBINATION PROTEIN RECR"/>
    <property type="match status" value="1"/>
</dbReference>
<evidence type="ECO:0000256" key="4">
    <source>
        <dbReference type="ARBA" id="ARBA00022833"/>
    </source>
</evidence>
<sequence>MYKENYPSKLLEEAVDAINMLPGVGRRSALRLALHLLRQPQENVHHFTAAINSLRDEVKYCRVCRMISDDEICSICSDNSRDRNTICVVESVRDVMSIENTGQYHGLYHVLGGIISPINGIGPSDLTIRELVARVAELCGKEDGYGNAADLADGETGDGAMNGNAGAEVILALSGDVEGETTSFYIYRQISGFGIKVSSLARGLGFGDDLEYADELTLGRSIVNRQAFRP</sequence>
<gene>
    <name evidence="7 9" type="primary">recR</name>
    <name evidence="9" type="ORF">IAC23_06380</name>
</gene>
<evidence type="ECO:0000313" key="9">
    <source>
        <dbReference type="EMBL" id="MBO8445302.1"/>
    </source>
</evidence>
<dbReference type="Pfam" id="PF21176">
    <property type="entry name" value="RecR_HhH"/>
    <property type="match status" value="1"/>
</dbReference>
<keyword evidence="6 7" id="KW-0234">DNA repair</keyword>
<dbReference type="InterPro" id="IPR023627">
    <property type="entry name" value="Rcmb_RecR"/>
</dbReference>
<dbReference type="AlphaFoldDB" id="A0A9D9ECA4"/>
<dbReference type="Gene3D" id="1.10.8.420">
    <property type="entry name" value="RecR Domain 1"/>
    <property type="match status" value="1"/>
</dbReference>
<evidence type="ECO:0000256" key="1">
    <source>
        <dbReference type="ARBA" id="ARBA00022723"/>
    </source>
</evidence>
<reference evidence="9" key="2">
    <citation type="journal article" date="2021" name="PeerJ">
        <title>Extensive microbial diversity within the chicken gut microbiome revealed by metagenomics and culture.</title>
        <authorList>
            <person name="Gilroy R."/>
            <person name="Ravi A."/>
            <person name="Getino M."/>
            <person name="Pursley I."/>
            <person name="Horton D.L."/>
            <person name="Alikhan N.F."/>
            <person name="Baker D."/>
            <person name="Gharbi K."/>
            <person name="Hall N."/>
            <person name="Watson M."/>
            <person name="Adriaenssens E.M."/>
            <person name="Foster-Nyarko E."/>
            <person name="Jarju S."/>
            <person name="Secka A."/>
            <person name="Antonio M."/>
            <person name="Oren A."/>
            <person name="Chaudhuri R.R."/>
            <person name="La Ragione R."/>
            <person name="Hildebrand F."/>
            <person name="Pallen M.J."/>
        </authorList>
    </citation>
    <scope>NUCLEOTIDE SEQUENCE</scope>
    <source>
        <strain evidence="9">D5-748</strain>
    </source>
</reference>
<dbReference type="Pfam" id="PF13662">
    <property type="entry name" value="Toprim_4"/>
    <property type="match status" value="1"/>
</dbReference>
<evidence type="ECO:0000256" key="2">
    <source>
        <dbReference type="ARBA" id="ARBA00022763"/>
    </source>
</evidence>
<accession>A0A9D9ECA4</accession>
<comment type="caution">
    <text evidence="9">The sequence shown here is derived from an EMBL/GenBank/DDBJ whole genome shotgun (WGS) entry which is preliminary data.</text>
</comment>
<comment type="function">
    <text evidence="7">May play a role in DNA repair. It seems to be involved in an RecBC-independent recombinational process of DNA repair. It may act with RecF and RecO.</text>
</comment>